<dbReference type="Gene3D" id="2.60.40.1930">
    <property type="match status" value="1"/>
</dbReference>
<evidence type="ECO:0008006" key="3">
    <source>
        <dbReference type="Google" id="ProtNLM"/>
    </source>
</evidence>
<sequence length="795" mass="91038">MNTTIIKKTASKLVCYIFCVLYFNISFSQDKRDVQPSYDKYINLPREIAFARLNKSLYLKGETIGFSVYVIDKTTKKPSTKTTNVYTVITDGNNKTIKEQLIWAKEGKAIGTFSIDSTFTKGNYTFKAYTNWMKNFDEQNLYAQSIKIIDPDIPDNDEIKTISSKLDAQFLPEGGHLVSDTENTIGVVIKDTLGYGVPNITGRILNDNNIVVSTFKTNQVGLGKFLFIHESKTSYTVELDFRNRIQTFDLNTIEKRGVNITLNQIDSKIALTFRTNKETLPTIKDKPYTLFIHNGSQSKTIPITFKNSTTLVKAIAFKNLFSGINILTLFNENNVPILERLFFNRNEVELLETVDAFVEKYQDSIAIQVPLSGMKPLDIARLSISILPNDTKSYNADHNILSHILVQPYIKSNIENAKYYFIDNDSKKEYDLDNLLLTQGWSSYDWNTIFNTPPKQVYLFETGISFIGNSTYSDKGRFILHSSKHHDALAFIVDEKESSFSHSNYFIEDNNPLEFSQVTGKTTMQKPSLHLQFSPSKVPNIKNFINVLPLKENTVFEANGSDTVFDTKWNTVEQLDEVLIEANIEKRRINKLITYYSTGKLDMFDDEQRIHEIDMMTYLNKQGYIVLMLPNGKMELTILRFGKREIPKIYLNNQVLMDIDVLLNFNMSDIDYVALDKTIKQYDASNVGNGGTIHINTNPGLRFKNDTRKGFNQKVSLPLTFTSPKTFYAPKYVNYDSNFFREYGVIDWIPNITLDKTNAINLKILDTKTKQIKLCIEGVTNEGRFISEEKVITIN</sequence>
<proteinExistence type="predicted"/>
<dbReference type="OrthoDB" id="679547at2"/>
<keyword evidence="2" id="KW-1185">Reference proteome</keyword>
<dbReference type="EMBL" id="VOSB01000010">
    <property type="protein sequence ID" value="TXE17859.1"/>
    <property type="molecule type" value="Genomic_DNA"/>
</dbReference>
<comment type="caution">
    <text evidence="1">The sequence shown here is derived from an EMBL/GenBank/DDBJ whole genome shotgun (WGS) entry which is preliminary data.</text>
</comment>
<name>A0A5C7B774_9FLAO</name>
<dbReference type="RefSeq" id="WP_147231549.1">
    <property type="nucleotide sequence ID" value="NZ_VOSB01000010.1"/>
</dbReference>
<organism evidence="1 2">
    <name type="scientific">Psychroserpens burtonensis</name>
    <dbReference type="NCBI Taxonomy" id="49278"/>
    <lineage>
        <taxon>Bacteria</taxon>
        <taxon>Pseudomonadati</taxon>
        <taxon>Bacteroidota</taxon>
        <taxon>Flavobacteriia</taxon>
        <taxon>Flavobacteriales</taxon>
        <taxon>Flavobacteriaceae</taxon>
        <taxon>Psychroserpens</taxon>
    </lineage>
</organism>
<accession>A0A5C7B774</accession>
<evidence type="ECO:0000313" key="2">
    <source>
        <dbReference type="Proteomes" id="UP000321938"/>
    </source>
</evidence>
<reference evidence="1 2" key="1">
    <citation type="submission" date="2019-08" db="EMBL/GenBank/DDBJ databases">
        <title>Genome of Psychroserpens burtonensis ACAM 167.</title>
        <authorList>
            <person name="Bowman J.P."/>
        </authorList>
    </citation>
    <scope>NUCLEOTIDE SEQUENCE [LARGE SCALE GENOMIC DNA]</scope>
    <source>
        <strain evidence="1 2">ACAM 167</strain>
    </source>
</reference>
<evidence type="ECO:0000313" key="1">
    <source>
        <dbReference type="EMBL" id="TXE17859.1"/>
    </source>
</evidence>
<gene>
    <name evidence="1" type="ORF">ES692_08140</name>
</gene>
<dbReference type="STRING" id="1123037.GCA_000425305_00230"/>
<dbReference type="Proteomes" id="UP000321938">
    <property type="component" value="Unassembled WGS sequence"/>
</dbReference>
<dbReference type="AlphaFoldDB" id="A0A5C7B774"/>
<protein>
    <recommendedName>
        <fullName evidence="3">Carboxypeptidase regulatory-like domain-containing protein</fullName>
    </recommendedName>
</protein>